<comment type="caution">
    <text evidence="5">The sequence shown here is derived from an EMBL/GenBank/DDBJ whole genome shotgun (WGS) entry which is preliminary data.</text>
</comment>
<dbReference type="InterPro" id="IPR052169">
    <property type="entry name" value="CW_Biosynth-Accessory"/>
</dbReference>
<accession>A0ABW1EN23</accession>
<feature type="signal peptide" evidence="3">
    <location>
        <begin position="1"/>
        <end position="21"/>
    </location>
</feature>
<dbReference type="SUPFAM" id="SSF56300">
    <property type="entry name" value="Metallo-dependent phosphatases"/>
    <property type="match status" value="1"/>
</dbReference>
<name>A0ABW1EN23_9ACTN</name>
<comment type="similarity">
    <text evidence="1">Belongs to the CapA family.</text>
</comment>
<evidence type="ECO:0000313" key="6">
    <source>
        <dbReference type="Proteomes" id="UP001596067"/>
    </source>
</evidence>
<dbReference type="Proteomes" id="UP001596067">
    <property type="component" value="Unassembled WGS sequence"/>
</dbReference>
<evidence type="ECO:0000259" key="4">
    <source>
        <dbReference type="SMART" id="SM00854"/>
    </source>
</evidence>
<feature type="compositionally biased region" description="Low complexity" evidence="2">
    <location>
        <begin position="29"/>
        <end position="64"/>
    </location>
</feature>
<feature type="domain" description="Capsule synthesis protein CapA" evidence="4">
    <location>
        <begin position="70"/>
        <end position="311"/>
    </location>
</feature>
<dbReference type="PANTHER" id="PTHR33393">
    <property type="entry name" value="POLYGLUTAMINE SYNTHESIS ACCESSORY PROTEIN RV0574C-RELATED"/>
    <property type="match status" value="1"/>
</dbReference>
<dbReference type="SMART" id="SM00854">
    <property type="entry name" value="PGA_cap"/>
    <property type="match status" value="1"/>
</dbReference>
<sequence>MRRAAAAVALLLGLVPLAACGPDDPDPAPAKAGDAAPAPTAAATGAATGPTGAGAPSGAAAAPRPDGSITVAFAGDVHFEGRTEARLAVKAPEQALGPIAGTLADADLSVLNLETAITDRGAPEPKTYTFRTSPKALDALKDSGVDVVSMANNHAVDFGADGLADTLAAKESSPIPVVGFGRNAKEAYAPYVTTVRGVKVAVVAASQVEDLTNQKWRAGANKPGIASALDAPALVKAVEAAKKQAPVVLVYLHWGEEGKACPTGAQTAVAKKLAAVGATAVVGTHAHTMLGSGMLGNTYVGYGFGNFLWYGTSNYAFSNETGVTTLTVSKEGKVTGESFAPATVDDRGVPVPQTGAAAEAALKRRDGLRGCTGLAPAPAAH</sequence>
<dbReference type="PANTHER" id="PTHR33393:SF13">
    <property type="entry name" value="PGA BIOSYNTHESIS PROTEIN CAPA"/>
    <property type="match status" value="1"/>
</dbReference>
<evidence type="ECO:0000256" key="3">
    <source>
        <dbReference type="SAM" id="SignalP"/>
    </source>
</evidence>
<reference evidence="6" key="1">
    <citation type="journal article" date="2019" name="Int. J. Syst. Evol. Microbiol.">
        <title>The Global Catalogue of Microorganisms (GCM) 10K type strain sequencing project: providing services to taxonomists for standard genome sequencing and annotation.</title>
        <authorList>
            <consortium name="The Broad Institute Genomics Platform"/>
            <consortium name="The Broad Institute Genome Sequencing Center for Infectious Disease"/>
            <person name="Wu L."/>
            <person name="Ma J."/>
        </authorList>
    </citation>
    <scope>NUCLEOTIDE SEQUENCE [LARGE SCALE GENOMIC DNA]</scope>
    <source>
        <strain evidence="6">CGMCC 4.1469</strain>
    </source>
</reference>
<gene>
    <name evidence="5" type="ORF">ACFP0N_00310</name>
</gene>
<dbReference type="InterPro" id="IPR019079">
    <property type="entry name" value="Capsule_synth_CapA"/>
</dbReference>
<dbReference type="Pfam" id="PF09587">
    <property type="entry name" value="PGA_cap"/>
    <property type="match status" value="1"/>
</dbReference>
<keyword evidence="3" id="KW-0732">Signal</keyword>
<organism evidence="5 6">
    <name type="scientific">Kitasatospora aburaviensis</name>
    <dbReference type="NCBI Taxonomy" id="67265"/>
    <lineage>
        <taxon>Bacteria</taxon>
        <taxon>Bacillati</taxon>
        <taxon>Actinomycetota</taxon>
        <taxon>Actinomycetes</taxon>
        <taxon>Kitasatosporales</taxon>
        <taxon>Streptomycetaceae</taxon>
        <taxon>Kitasatospora</taxon>
    </lineage>
</organism>
<evidence type="ECO:0000256" key="2">
    <source>
        <dbReference type="SAM" id="MobiDB-lite"/>
    </source>
</evidence>
<feature type="chain" id="PRO_5045378354" evidence="3">
    <location>
        <begin position="22"/>
        <end position="381"/>
    </location>
</feature>
<dbReference type="Gene3D" id="3.60.21.10">
    <property type="match status" value="1"/>
</dbReference>
<dbReference type="InterPro" id="IPR029052">
    <property type="entry name" value="Metallo-depent_PP-like"/>
</dbReference>
<protein>
    <submittedName>
        <fullName evidence="5">CapA family protein</fullName>
    </submittedName>
</protein>
<evidence type="ECO:0000256" key="1">
    <source>
        <dbReference type="ARBA" id="ARBA00005662"/>
    </source>
</evidence>
<dbReference type="RefSeq" id="WP_313766226.1">
    <property type="nucleotide sequence ID" value="NZ_BAAAVH010000072.1"/>
</dbReference>
<keyword evidence="6" id="KW-1185">Reference proteome</keyword>
<evidence type="ECO:0000313" key="5">
    <source>
        <dbReference type="EMBL" id="MFC5883417.1"/>
    </source>
</evidence>
<feature type="region of interest" description="Disordered" evidence="2">
    <location>
        <begin position="25"/>
        <end position="64"/>
    </location>
</feature>
<dbReference type="EMBL" id="JBHSOD010000001">
    <property type="protein sequence ID" value="MFC5883417.1"/>
    <property type="molecule type" value="Genomic_DNA"/>
</dbReference>
<dbReference type="CDD" id="cd07381">
    <property type="entry name" value="MPP_CapA"/>
    <property type="match status" value="1"/>
</dbReference>
<proteinExistence type="inferred from homology"/>